<feature type="compositionally biased region" description="Low complexity" evidence="1">
    <location>
        <begin position="20"/>
        <end position="31"/>
    </location>
</feature>
<evidence type="ECO:0000313" key="3">
    <source>
        <dbReference type="Proteomes" id="UP000256328"/>
    </source>
</evidence>
<comment type="caution">
    <text evidence="2">The sequence shown here is derived from an EMBL/GenBank/DDBJ whole genome shotgun (WGS) entry which is preliminary data.</text>
</comment>
<evidence type="ECO:0000313" key="2">
    <source>
        <dbReference type="EMBL" id="RDW91385.1"/>
    </source>
</evidence>
<proteinExistence type="predicted"/>
<evidence type="ECO:0000256" key="1">
    <source>
        <dbReference type="SAM" id="MobiDB-lite"/>
    </source>
</evidence>
<dbReference type="OrthoDB" id="3938544at2759"/>
<sequence>MEQEEEENGLFAIDLGYSDTESATEGTAATTKHPRDYQSEEDFLRVKQDWRARVEGLGSVKHLPFPAHNPRGSISQPLSQHPDIALTRNHGIVIPSAREPTACRSAVQAALPGAAACD</sequence>
<organism evidence="2 3">
    <name type="scientific">Coleophoma crateriformis</name>
    <dbReference type="NCBI Taxonomy" id="565419"/>
    <lineage>
        <taxon>Eukaryota</taxon>
        <taxon>Fungi</taxon>
        <taxon>Dikarya</taxon>
        <taxon>Ascomycota</taxon>
        <taxon>Pezizomycotina</taxon>
        <taxon>Leotiomycetes</taxon>
        <taxon>Helotiales</taxon>
        <taxon>Dermateaceae</taxon>
        <taxon>Coleophoma</taxon>
    </lineage>
</organism>
<name>A0A3D8SYJ4_9HELO</name>
<dbReference type="EMBL" id="PDLN01000003">
    <property type="protein sequence ID" value="RDW91385.1"/>
    <property type="molecule type" value="Genomic_DNA"/>
</dbReference>
<reference evidence="2 3" key="1">
    <citation type="journal article" date="2018" name="IMA Fungus">
        <title>IMA Genome-F 9: Draft genome sequence of Annulohypoxylon stygium, Aspergillus mulundensis, Berkeleyomyces basicola (syn. Thielaviopsis basicola), Ceratocystis smalleyi, two Cercospora beticola strains, Coleophoma cylindrospora, Fusarium fracticaudum, Phialophora cf. hyalina, and Morchella septimelata.</title>
        <authorList>
            <person name="Wingfield B.D."/>
            <person name="Bills G.F."/>
            <person name="Dong Y."/>
            <person name="Huang W."/>
            <person name="Nel W.J."/>
            <person name="Swalarsk-Parry B.S."/>
            <person name="Vaghefi N."/>
            <person name="Wilken P.M."/>
            <person name="An Z."/>
            <person name="de Beer Z.W."/>
            <person name="De Vos L."/>
            <person name="Chen L."/>
            <person name="Duong T.A."/>
            <person name="Gao Y."/>
            <person name="Hammerbacher A."/>
            <person name="Kikkert J.R."/>
            <person name="Li Y."/>
            <person name="Li H."/>
            <person name="Li K."/>
            <person name="Li Q."/>
            <person name="Liu X."/>
            <person name="Ma X."/>
            <person name="Naidoo K."/>
            <person name="Pethybridge S.J."/>
            <person name="Sun J."/>
            <person name="Steenkamp E.T."/>
            <person name="van der Nest M.A."/>
            <person name="van Wyk S."/>
            <person name="Wingfield M.J."/>
            <person name="Xiong C."/>
            <person name="Yue Q."/>
            <person name="Zhang X."/>
        </authorList>
    </citation>
    <scope>NUCLEOTIDE SEQUENCE [LARGE SCALE GENOMIC DNA]</scope>
    <source>
        <strain evidence="2 3">BP5796</strain>
    </source>
</reference>
<accession>A0A3D8SYJ4</accession>
<protein>
    <submittedName>
        <fullName evidence="2">Uncharacterized protein</fullName>
    </submittedName>
</protein>
<dbReference type="AlphaFoldDB" id="A0A3D8SYJ4"/>
<dbReference type="Proteomes" id="UP000256328">
    <property type="component" value="Unassembled WGS sequence"/>
</dbReference>
<gene>
    <name evidence="2" type="ORF">BP5796_02550</name>
</gene>
<feature type="region of interest" description="Disordered" evidence="1">
    <location>
        <begin position="1"/>
        <end position="37"/>
    </location>
</feature>
<keyword evidence="3" id="KW-1185">Reference proteome</keyword>